<sequence>MIDKYKSVSLSFGYVESNTTAVLIYTATKKIPSSRSEALESLTEHLYKKYLCDKKDNDDYVHTYKTHMAKCCQKAWKNSNRDLNTCPKCGANYNAEIVSEFDISDWQNYLRDLMNSDCDSYGYHYECSDFEDEYGWSPWQHNFNHQSDEMVIVAEKAEDILTIALAKIHPELKSAAINDEDGFFDLDNDNVCGSYIYKDYDSICDGTNSVYNNLDPDIKTVRTTIRYKSGTVVEKENGKIQSIRYVNGDQIYYNDDMKPVRVVHRSGDMFVDFNPNPFGESNAKGGGGDQ</sequence>
<organism evidence="1">
    <name type="scientific">uncultured Caudovirales phage</name>
    <dbReference type="NCBI Taxonomy" id="2100421"/>
    <lineage>
        <taxon>Viruses</taxon>
        <taxon>Duplodnaviria</taxon>
        <taxon>Heunggongvirae</taxon>
        <taxon>Uroviricota</taxon>
        <taxon>Caudoviricetes</taxon>
        <taxon>Peduoviridae</taxon>
        <taxon>Maltschvirus</taxon>
        <taxon>Maltschvirus maltsch</taxon>
    </lineage>
</organism>
<proteinExistence type="predicted"/>
<name>A0A6J5RIA0_9CAUD</name>
<reference evidence="1" key="1">
    <citation type="submission" date="2020-05" db="EMBL/GenBank/DDBJ databases">
        <authorList>
            <person name="Chiriac C."/>
            <person name="Salcher M."/>
            <person name="Ghai R."/>
            <person name="Kavagutti S V."/>
        </authorList>
    </citation>
    <scope>NUCLEOTIDE SEQUENCE</scope>
</reference>
<evidence type="ECO:0000313" key="1">
    <source>
        <dbReference type="EMBL" id="CAB4196749.1"/>
    </source>
</evidence>
<accession>A0A6J5RIA0</accession>
<protein>
    <submittedName>
        <fullName evidence="1">Uncharacterized protein</fullName>
    </submittedName>
</protein>
<dbReference type="EMBL" id="LR797252">
    <property type="protein sequence ID" value="CAB4196749.1"/>
    <property type="molecule type" value="Genomic_DNA"/>
</dbReference>
<gene>
    <name evidence="1" type="ORF">UFOVP1290_269</name>
</gene>